<dbReference type="AlphaFoldDB" id="A0A8J2PAI5"/>
<reference evidence="1" key="1">
    <citation type="submission" date="2021-06" db="EMBL/GenBank/DDBJ databases">
        <authorList>
            <person name="Hodson N. C."/>
            <person name="Mongue J. A."/>
            <person name="Jaron S. K."/>
        </authorList>
    </citation>
    <scope>NUCLEOTIDE SEQUENCE</scope>
</reference>
<feature type="non-terminal residue" evidence="1">
    <location>
        <position position="1"/>
    </location>
</feature>
<protein>
    <submittedName>
        <fullName evidence="1">Uncharacterized protein</fullName>
    </submittedName>
</protein>
<proteinExistence type="predicted"/>
<name>A0A8J2PAI5_9HEXA</name>
<organism evidence="1 2">
    <name type="scientific">Allacma fusca</name>
    <dbReference type="NCBI Taxonomy" id="39272"/>
    <lineage>
        <taxon>Eukaryota</taxon>
        <taxon>Metazoa</taxon>
        <taxon>Ecdysozoa</taxon>
        <taxon>Arthropoda</taxon>
        <taxon>Hexapoda</taxon>
        <taxon>Collembola</taxon>
        <taxon>Symphypleona</taxon>
        <taxon>Sminthuridae</taxon>
        <taxon>Allacma</taxon>
    </lineage>
</organism>
<accession>A0A8J2PAI5</accession>
<evidence type="ECO:0000313" key="1">
    <source>
        <dbReference type="EMBL" id="CAG7729546.1"/>
    </source>
</evidence>
<comment type="caution">
    <text evidence="1">The sequence shown here is derived from an EMBL/GenBank/DDBJ whole genome shotgun (WGS) entry which is preliminary data.</text>
</comment>
<sequence length="24" mass="2908">SHNREITFKLLLNRTALILKLWNN</sequence>
<dbReference type="Proteomes" id="UP000708208">
    <property type="component" value="Unassembled WGS sequence"/>
</dbReference>
<dbReference type="EMBL" id="CAJVCH010180197">
    <property type="protein sequence ID" value="CAG7729546.1"/>
    <property type="molecule type" value="Genomic_DNA"/>
</dbReference>
<evidence type="ECO:0000313" key="2">
    <source>
        <dbReference type="Proteomes" id="UP000708208"/>
    </source>
</evidence>
<keyword evidence="2" id="KW-1185">Reference proteome</keyword>
<gene>
    <name evidence="1" type="ORF">AFUS01_LOCUS18249</name>
</gene>